<feature type="compositionally biased region" description="Low complexity" evidence="1">
    <location>
        <begin position="148"/>
        <end position="163"/>
    </location>
</feature>
<feature type="compositionally biased region" description="Basic and acidic residues" evidence="1">
    <location>
        <begin position="182"/>
        <end position="203"/>
    </location>
</feature>
<feature type="compositionally biased region" description="Polar residues" evidence="1">
    <location>
        <begin position="121"/>
        <end position="130"/>
    </location>
</feature>
<feature type="region of interest" description="Disordered" evidence="1">
    <location>
        <begin position="106"/>
        <end position="373"/>
    </location>
</feature>
<gene>
    <name evidence="2" type="ORF">K458DRAFT_115724</name>
</gene>
<name>A0A6G1INU5_9PLEO</name>
<reference evidence="2" key="1">
    <citation type="journal article" date="2020" name="Stud. Mycol.">
        <title>101 Dothideomycetes genomes: a test case for predicting lifestyles and emergence of pathogens.</title>
        <authorList>
            <person name="Haridas S."/>
            <person name="Albert R."/>
            <person name="Binder M."/>
            <person name="Bloem J."/>
            <person name="Labutti K."/>
            <person name="Salamov A."/>
            <person name="Andreopoulos B."/>
            <person name="Baker S."/>
            <person name="Barry K."/>
            <person name="Bills G."/>
            <person name="Bluhm B."/>
            <person name="Cannon C."/>
            <person name="Castanera R."/>
            <person name="Culley D."/>
            <person name="Daum C."/>
            <person name="Ezra D."/>
            <person name="Gonzalez J."/>
            <person name="Henrissat B."/>
            <person name="Kuo A."/>
            <person name="Liang C."/>
            <person name="Lipzen A."/>
            <person name="Lutzoni F."/>
            <person name="Magnuson J."/>
            <person name="Mondo S."/>
            <person name="Nolan M."/>
            <person name="Ohm R."/>
            <person name="Pangilinan J."/>
            <person name="Park H.-J."/>
            <person name="Ramirez L."/>
            <person name="Alfaro M."/>
            <person name="Sun H."/>
            <person name="Tritt A."/>
            <person name="Yoshinaga Y."/>
            <person name="Zwiers L.-H."/>
            <person name="Turgeon B."/>
            <person name="Goodwin S."/>
            <person name="Spatafora J."/>
            <person name="Crous P."/>
            <person name="Grigoriev I."/>
        </authorList>
    </citation>
    <scope>NUCLEOTIDE SEQUENCE</scope>
    <source>
        <strain evidence="2">CBS 122367</strain>
    </source>
</reference>
<dbReference type="Proteomes" id="UP000799291">
    <property type="component" value="Unassembled WGS sequence"/>
</dbReference>
<dbReference type="OrthoDB" id="3794485at2759"/>
<protein>
    <submittedName>
        <fullName evidence="2">Uncharacterized protein</fullName>
    </submittedName>
</protein>
<evidence type="ECO:0000313" key="2">
    <source>
        <dbReference type="EMBL" id="KAF2679660.1"/>
    </source>
</evidence>
<proteinExistence type="predicted"/>
<accession>A0A6G1INU5</accession>
<evidence type="ECO:0000256" key="1">
    <source>
        <dbReference type="SAM" id="MobiDB-lite"/>
    </source>
</evidence>
<dbReference type="EMBL" id="MU005602">
    <property type="protein sequence ID" value="KAF2679660.1"/>
    <property type="molecule type" value="Genomic_DNA"/>
</dbReference>
<dbReference type="AlphaFoldDB" id="A0A6G1INU5"/>
<organism evidence="2 3">
    <name type="scientific">Lentithecium fluviatile CBS 122367</name>
    <dbReference type="NCBI Taxonomy" id="1168545"/>
    <lineage>
        <taxon>Eukaryota</taxon>
        <taxon>Fungi</taxon>
        <taxon>Dikarya</taxon>
        <taxon>Ascomycota</taxon>
        <taxon>Pezizomycotina</taxon>
        <taxon>Dothideomycetes</taxon>
        <taxon>Pleosporomycetidae</taxon>
        <taxon>Pleosporales</taxon>
        <taxon>Massarineae</taxon>
        <taxon>Lentitheciaceae</taxon>
        <taxon>Lentithecium</taxon>
    </lineage>
</organism>
<keyword evidence="3" id="KW-1185">Reference proteome</keyword>
<evidence type="ECO:0000313" key="3">
    <source>
        <dbReference type="Proteomes" id="UP000799291"/>
    </source>
</evidence>
<sequence>MILTLPGHELSNMAFIHRDQPTTDETPPWAGISFIHPVDSDTLAEQLKRAYPKCRTLRERKHQAAIDFLVGELDRMRAKDPTTPTILASIDVALSERRQDDSKAYIEISSDRSRPQSASSYTSPSLSGSVHSPRMRDCARLSASTGASSGPQQPAKPSSQPQQFVWNSHDGQSMRPKTKRKMTMEERKAYKRTREQGACDACRKQKARCTHAISGESPSSQAEQPRKPPKRPRPTRPNVVQPDVLIPIKPEPPSDHPEQIGPPQPRRPSLDKPVEPLGGQPLDDPPWGDLRYVPTEPTGNPFDDPPWSPYTPRNPMDPLNTGIRHIPNMPEGTISPEILNPAGGFPYQTGFYFEPHTPWNGGHDQPPGHPGAT</sequence>